<evidence type="ECO:0000313" key="2">
    <source>
        <dbReference type="EMBL" id="GBC63667.1"/>
    </source>
</evidence>
<sequence length="391" mass="43148">MPAWLIIGGGIHGTYLSNLLTGEAGVSPDDIRVLDPHGTPLAVWNRHTGNCGMTWLRSPGTHNIDLHILSVRRFAASDAGSPFAEFIPPYFRPSLKLFRKHCEHVIRKRGLAPLRIQGRALAVRRSGSALSVETETGTLKARRVILCPGMGDRLCYPAWAAKLRAAGRPVRHVFEPAFRRDALPEGTDTVVVGGGITAVQLALALCREQKGRTSLLSRHPLRENNLDFDPCWIGPKCLTGFHRTAYPARRKIVDAARNRGTVTQETMSAFRQVLRGGQVGFEQTAVRDANGAGERIRLRTDAGDRYADRVILATGFDRCRPGGPLTDQMIREFGLRTATCGFPVTDPFFRWHENIFVTGALAELQGGPCSRNIVGVRNIGRQLLKYIREFG</sequence>
<dbReference type="PANTHER" id="PTHR38663">
    <property type="match status" value="1"/>
</dbReference>
<dbReference type="OrthoDB" id="370110at2"/>
<dbReference type="AlphaFoldDB" id="A0A401G356"/>
<name>A0A401G356_9BACT</name>
<dbReference type="RefSeq" id="WP_124330711.1">
    <property type="nucleotide sequence ID" value="NZ_BEXT01000001.1"/>
</dbReference>
<evidence type="ECO:0000313" key="3">
    <source>
        <dbReference type="Proteomes" id="UP000288096"/>
    </source>
</evidence>
<proteinExistence type="predicted"/>
<dbReference type="PANTHER" id="PTHR38663:SF1">
    <property type="entry name" value="L-ORNITHINE N(5)-MONOOXYGENASE"/>
    <property type="match status" value="1"/>
</dbReference>
<dbReference type="SUPFAM" id="SSF51905">
    <property type="entry name" value="FAD/NAD(P)-binding domain"/>
    <property type="match status" value="1"/>
</dbReference>
<keyword evidence="3" id="KW-1185">Reference proteome</keyword>
<accession>A0A401G356</accession>
<reference evidence="3" key="2">
    <citation type="submission" date="2019-01" db="EMBL/GenBank/DDBJ databases">
        <title>Genome sequence of Desulfonema ishimotonii strain Tokyo 01.</title>
        <authorList>
            <person name="Fukui M."/>
        </authorList>
    </citation>
    <scope>NUCLEOTIDE SEQUENCE [LARGE SCALE GENOMIC DNA]</scope>
    <source>
        <strain evidence="3">Tokyo 01</strain>
    </source>
</reference>
<dbReference type="Proteomes" id="UP000288096">
    <property type="component" value="Unassembled WGS sequence"/>
</dbReference>
<evidence type="ECO:0000259" key="1">
    <source>
        <dbReference type="Pfam" id="PF07992"/>
    </source>
</evidence>
<dbReference type="InterPro" id="IPR036188">
    <property type="entry name" value="FAD/NAD-bd_sf"/>
</dbReference>
<protein>
    <recommendedName>
        <fullName evidence="1">FAD/NAD(P)-binding domain-containing protein</fullName>
    </recommendedName>
</protein>
<reference evidence="3" key="1">
    <citation type="submission" date="2017-11" db="EMBL/GenBank/DDBJ databases">
        <authorList>
            <person name="Watanabe M."/>
            <person name="Kojima H."/>
        </authorList>
    </citation>
    <scope>NUCLEOTIDE SEQUENCE [LARGE SCALE GENOMIC DNA]</scope>
    <source>
        <strain evidence="3">Tokyo 01</strain>
    </source>
</reference>
<dbReference type="Gene3D" id="3.50.50.60">
    <property type="entry name" value="FAD/NAD(P)-binding domain"/>
    <property type="match status" value="1"/>
</dbReference>
<organism evidence="2 3">
    <name type="scientific">Desulfonema ishimotonii</name>
    <dbReference type="NCBI Taxonomy" id="45657"/>
    <lineage>
        <taxon>Bacteria</taxon>
        <taxon>Pseudomonadati</taxon>
        <taxon>Thermodesulfobacteriota</taxon>
        <taxon>Desulfobacteria</taxon>
        <taxon>Desulfobacterales</taxon>
        <taxon>Desulfococcaceae</taxon>
        <taxon>Desulfonema</taxon>
    </lineage>
</organism>
<dbReference type="GO" id="GO:0016491">
    <property type="term" value="F:oxidoreductase activity"/>
    <property type="evidence" value="ECO:0007669"/>
    <property type="project" value="InterPro"/>
</dbReference>
<comment type="caution">
    <text evidence="2">The sequence shown here is derived from an EMBL/GenBank/DDBJ whole genome shotgun (WGS) entry which is preliminary data.</text>
</comment>
<dbReference type="Pfam" id="PF07992">
    <property type="entry name" value="Pyr_redox_2"/>
    <property type="match status" value="1"/>
</dbReference>
<gene>
    <name evidence="2" type="ORF">DENIS_4665</name>
</gene>
<dbReference type="EMBL" id="BEXT01000001">
    <property type="protein sequence ID" value="GBC63667.1"/>
    <property type="molecule type" value="Genomic_DNA"/>
</dbReference>
<feature type="domain" description="FAD/NAD(P)-binding" evidence="1">
    <location>
        <begin position="132"/>
        <end position="362"/>
    </location>
</feature>
<dbReference type="InterPro" id="IPR023753">
    <property type="entry name" value="FAD/NAD-binding_dom"/>
</dbReference>